<comment type="function">
    <text evidence="5">Binds 16S rRNA, required for the assembly of 30S particles.</text>
</comment>
<dbReference type="Pfam" id="PF00253">
    <property type="entry name" value="Ribosomal_S14"/>
    <property type="match status" value="1"/>
</dbReference>
<keyword evidence="6" id="KW-0150">Chloroplast</keyword>
<comment type="subunit">
    <text evidence="5">Part of the 30S ribosomal subunit.</text>
</comment>
<comment type="subcellular location">
    <subcellularLocation>
        <location evidence="5">Plastid</location>
        <location evidence="5">Chloroplast</location>
    </subcellularLocation>
</comment>
<geneLocation type="chloroplast" evidence="6"/>
<dbReference type="RefSeq" id="YP_009646435.1">
    <property type="nucleotide sequence ID" value="NC_042487.1"/>
</dbReference>
<dbReference type="Gene3D" id="1.10.287.1480">
    <property type="match status" value="1"/>
</dbReference>
<dbReference type="GO" id="GO:0015935">
    <property type="term" value="C:small ribosomal subunit"/>
    <property type="evidence" value="ECO:0007669"/>
    <property type="project" value="TreeGrafter"/>
</dbReference>
<dbReference type="PANTHER" id="PTHR19836">
    <property type="entry name" value="30S RIBOSOMAL PROTEIN S14"/>
    <property type="match status" value="1"/>
</dbReference>
<comment type="similarity">
    <text evidence="1 5">Belongs to the universal ribosomal protein uS14 family.</text>
</comment>
<dbReference type="PROSITE" id="PS00527">
    <property type="entry name" value="RIBOSOMAL_S14"/>
    <property type="match status" value="1"/>
</dbReference>
<dbReference type="GO" id="GO:0006412">
    <property type="term" value="P:translation"/>
    <property type="evidence" value="ECO:0007669"/>
    <property type="project" value="UniProtKB-UniRule"/>
</dbReference>
<evidence type="ECO:0000256" key="2">
    <source>
        <dbReference type="ARBA" id="ARBA00022980"/>
    </source>
</evidence>
<evidence type="ECO:0000256" key="5">
    <source>
        <dbReference type="HAMAP-Rule" id="MF_00537"/>
    </source>
</evidence>
<keyword evidence="5" id="KW-0694">RNA-binding</keyword>
<evidence type="ECO:0000256" key="4">
    <source>
        <dbReference type="ARBA" id="ARBA00035247"/>
    </source>
</evidence>
<evidence type="ECO:0000256" key="1">
    <source>
        <dbReference type="ARBA" id="ARBA00009083"/>
    </source>
</evidence>
<evidence type="ECO:0000256" key="3">
    <source>
        <dbReference type="ARBA" id="ARBA00023274"/>
    </source>
</evidence>
<keyword evidence="3 5" id="KW-0687">Ribonucleoprotein</keyword>
<dbReference type="GO" id="GO:0009507">
    <property type="term" value="C:chloroplast"/>
    <property type="evidence" value="ECO:0007669"/>
    <property type="project" value="UniProtKB-SubCell"/>
</dbReference>
<dbReference type="SUPFAM" id="SSF57716">
    <property type="entry name" value="Glucocorticoid receptor-like (DNA-binding domain)"/>
    <property type="match status" value="1"/>
</dbReference>
<keyword evidence="2 5" id="KW-0689">Ribosomal protein</keyword>
<sequence>MARKSLIVKEKHRQASVNEYAEARFWLKQQIKRCSSYKMRVQLQTLLQEFPRDSARVRLHTRCSVTGRPKAVYRQFGLSRHLVRSLAHEGLLPGVHKASW</sequence>
<keyword evidence="6" id="KW-0934">Plastid</keyword>
<protein>
    <recommendedName>
        <fullName evidence="4 5">Small ribosomal subunit protein uS14c</fullName>
    </recommendedName>
</protein>
<accession>A0A4D6C551</accession>
<proteinExistence type="inferred from homology"/>
<dbReference type="GO" id="GO:0003735">
    <property type="term" value="F:structural constituent of ribosome"/>
    <property type="evidence" value="ECO:0007669"/>
    <property type="project" value="InterPro"/>
</dbReference>
<evidence type="ECO:0000313" key="6">
    <source>
        <dbReference type="EMBL" id="QBX98149.1"/>
    </source>
</evidence>
<organism evidence="6">
    <name type="scientific">Chloroparvula japonica</name>
    <dbReference type="NCBI Taxonomy" id="1411623"/>
    <lineage>
        <taxon>Eukaryota</taxon>
        <taxon>Viridiplantae</taxon>
        <taxon>Chlorophyta</taxon>
        <taxon>Chloropicophyceae</taxon>
        <taxon>Chloropicales</taxon>
        <taxon>Chloropicaceae</taxon>
        <taxon>Chloroparvula</taxon>
    </lineage>
</organism>
<dbReference type="AlphaFoldDB" id="A0A4D6C551"/>
<reference evidence="6" key="1">
    <citation type="journal article" date="2019" name="Genome Biol. Evol.">
        <title>Tracing the Evolution of the Plastome and Mitogenome in the Chloropicophyceae Uncovered Convergent tRNA Gene Losses and a Variant Plastid Genetic Code.</title>
        <authorList>
            <person name="Turmel M."/>
            <person name="Dos Santos A.L."/>
            <person name="Otis C."/>
            <person name="Sergerie R."/>
            <person name="Lemieux C."/>
        </authorList>
    </citation>
    <scope>NUCLEOTIDE SEQUENCE</scope>
</reference>
<name>A0A4D6C551_9CHLO</name>
<dbReference type="InterPro" id="IPR018271">
    <property type="entry name" value="Ribosomal_uS14_CS"/>
</dbReference>
<dbReference type="InterPro" id="IPR001209">
    <property type="entry name" value="Ribosomal_uS14"/>
</dbReference>
<gene>
    <name evidence="5 6" type="primary">rps14</name>
</gene>
<dbReference type="EMBL" id="MK085993">
    <property type="protein sequence ID" value="QBX98149.1"/>
    <property type="molecule type" value="Genomic_DNA"/>
</dbReference>
<dbReference type="GeneID" id="40351090"/>
<dbReference type="InterPro" id="IPR023036">
    <property type="entry name" value="Ribosomal_uS14_bac/plastid"/>
</dbReference>
<dbReference type="PANTHER" id="PTHR19836:SF19">
    <property type="entry name" value="SMALL RIBOSOMAL SUBUNIT PROTEIN US14M"/>
    <property type="match status" value="1"/>
</dbReference>
<dbReference type="HAMAP" id="MF_00537">
    <property type="entry name" value="Ribosomal_uS14_1"/>
    <property type="match status" value="1"/>
</dbReference>
<dbReference type="GO" id="GO:0019843">
    <property type="term" value="F:rRNA binding"/>
    <property type="evidence" value="ECO:0007669"/>
    <property type="project" value="UniProtKB-UniRule"/>
</dbReference>
<keyword evidence="5" id="KW-0699">rRNA-binding</keyword>
<dbReference type="NCBIfam" id="NF006477">
    <property type="entry name" value="PRK08881.1"/>
    <property type="match status" value="1"/>
</dbReference>
<dbReference type="FunFam" id="1.10.287.1480:FF:000001">
    <property type="entry name" value="30S ribosomal protein S14"/>
    <property type="match status" value="1"/>
</dbReference>